<dbReference type="AlphaFoldDB" id="A0A8H4LEJ1"/>
<gene>
    <name evidence="2" type="ORF">FALBO_5599</name>
</gene>
<protein>
    <submittedName>
        <fullName evidence="2">Uncharacterized protein</fullName>
    </submittedName>
</protein>
<comment type="caution">
    <text evidence="2">The sequence shown here is derived from an EMBL/GenBank/DDBJ whole genome shotgun (WGS) entry which is preliminary data.</text>
</comment>
<accession>A0A8H4LEJ1</accession>
<keyword evidence="3" id="KW-1185">Reference proteome</keyword>
<reference evidence="2 3" key="1">
    <citation type="submission" date="2020-01" db="EMBL/GenBank/DDBJ databases">
        <title>Identification and distribution of gene clusters putatively required for synthesis of sphingolipid metabolism inhibitors in phylogenetically diverse species of the filamentous fungus Fusarium.</title>
        <authorList>
            <person name="Kim H.-S."/>
            <person name="Busman M."/>
            <person name="Brown D.W."/>
            <person name="Divon H."/>
            <person name="Uhlig S."/>
            <person name="Proctor R.H."/>
        </authorList>
    </citation>
    <scope>NUCLEOTIDE SEQUENCE [LARGE SCALE GENOMIC DNA]</scope>
    <source>
        <strain evidence="2 3">NRRL 20459</strain>
    </source>
</reference>
<name>A0A8H4LEJ1_9HYPO</name>
<dbReference type="EMBL" id="JAADYS010000736">
    <property type="protein sequence ID" value="KAF4467516.1"/>
    <property type="molecule type" value="Genomic_DNA"/>
</dbReference>
<organism evidence="2 3">
    <name type="scientific">Fusarium albosuccineum</name>
    <dbReference type="NCBI Taxonomy" id="1237068"/>
    <lineage>
        <taxon>Eukaryota</taxon>
        <taxon>Fungi</taxon>
        <taxon>Dikarya</taxon>
        <taxon>Ascomycota</taxon>
        <taxon>Pezizomycotina</taxon>
        <taxon>Sordariomycetes</taxon>
        <taxon>Hypocreomycetidae</taxon>
        <taxon>Hypocreales</taxon>
        <taxon>Nectriaceae</taxon>
        <taxon>Fusarium</taxon>
        <taxon>Fusarium decemcellulare species complex</taxon>
    </lineage>
</organism>
<evidence type="ECO:0000256" key="1">
    <source>
        <dbReference type="SAM" id="MobiDB-lite"/>
    </source>
</evidence>
<sequence length="267" mass="30107">MADWDNDSSSGDSSQELPPQRPLLPGSGFMQRGPINLGGSDDTMAMDVDDTMAMDVDDTMAMDVDDAPAMNGGSQRPPSPMETEPVRPVDTNLTRHHSKENNPTDTMTWGRDPIPFSQRLDNANANEELRGLISAIVKTGRKPISRKGQDGANYRPNSQIKMLIDNVLEHFGTRSFRGWDAHSDQTADELKRVIQSLEEFRIELGRILGSIESTLDKDIPKAERDNRLDQLWKLFNRDRPWPANVIKDFLAYFPDYVSFFSLALRQI</sequence>
<dbReference type="Proteomes" id="UP000554235">
    <property type="component" value="Unassembled WGS sequence"/>
</dbReference>
<proteinExistence type="predicted"/>
<feature type="region of interest" description="Disordered" evidence="1">
    <location>
        <begin position="1"/>
        <end position="44"/>
    </location>
</feature>
<feature type="region of interest" description="Disordered" evidence="1">
    <location>
        <begin position="67"/>
        <end position="86"/>
    </location>
</feature>
<evidence type="ECO:0000313" key="3">
    <source>
        <dbReference type="Proteomes" id="UP000554235"/>
    </source>
</evidence>
<evidence type="ECO:0000313" key="2">
    <source>
        <dbReference type="EMBL" id="KAF4467516.1"/>
    </source>
</evidence>